<dbReference type="Proteomes" id="UP000308114">
    <property type="component" value="Unassembled WGS sequence"/>
</dbReference>
<evidence type="ECO:0000313" key="4">
    <source>
        <dbReference type="EMBL" id="TKH42863.1"/>
    </source>
</evidence>
<dbReference type="PANTHER" id="PTHR10509:SF14">
    <property type="entry name" value="CAFFEOYL-COA O-METHYLTRANSFERASE 3-RELATED"/>
    <property type="match status" value="1"/>
</dbReference>
<dbReference type="GO" id="GO:0008171">
    <property type="term" value="F:O-methyltransferase activity"/>
    <property type="evidence" value="ECO:0007669"/>
    <property type="project" value="InterPro"/>
</dbReference>
<accession>A0A4U2PTN2</accession>
<keyword evidence="2 4" id="KW-0808">Transferase</keyword>
<evidence type="ECO:0000256" key="1">
    <source>
        <dbReference type="ARBA" id="ARBA00022603"/>
    </source>
</evidence>
<dbReference type="GO" id="GO:0008757">
    <property type="term" value="F:S-adenosylmethionine-dependent methyltransferase activity"/>
    <property type="evidence" value="ECO:0007669"/>
    <property type="project" value="TreeGrafter"/>
</dbReference>
<reference evidence="4 5" key="1">
    <citation type="submission" date="2018-01" db="EMBL/GenBank/DDBJ databases">
        <title>Bacillales members from the olive rhizosphere are effective biological control agents against Verticillium dahliae.</title>
        <authorList>
            <person name="Gomez-Lama C."/>
            <person name="Legarda G."/>
            <person name="Ruano-Rosa D."/>
            <person name="Pizarro-Tobias P."/>
            <person name="Valverde-Corredor A."/>
            <person name="Niqui J.L."/>
            <person name="Trivino J.C."/>
            <person name="Roca A."/>
            <person name="Mercado-Blanco J."/>
        </authorList>
    </citation>
    <scope>NUCLEOTIDE SEQUENCE [LARGE SCALE GENOMIC DNA]</scope>
    <source>
        <strain evidence="4 5">PIC167</strain>
    </source>
</reference>
<sequence>MNQTNQTNTWDQVDQYISDRLIPHDAILEQVLAVNQKAGLPPYDVSPNQGKLLNIFAQMQGAQRVLEIGTLGGYSTIWLGRALPKDGKIVTLEANPLHAETARSNIVLAQLDGMVELREGDALKQLAQMEEERVAPFDLIFIDADKPNNPLYLAWALRFSHPGTVIIGDNVIREGEVIQALSTDPRIQGVRKFYDLLAEESRITATAIQTVGSKGYDGFVIGIVNG</sequence>
<dbReference type="InterPro" id="IPR002935">
    <property type="entry name" value="SAM_O-MeTrfase"/>
</dbReference>
<dbReference type="CDD" id="cd02440">
    <property type="entry name" value="AdoMet_MTases"/>
    <property type="match status" value="1"/>
</dbReference>
<dbReference type="RefSeq" id="WP_137062476.1">
    <property type="nucleotide sequence ID" value="NZ_PNXQ01000014.1"/>
</dbReference>
<dbReference type="InterPro" id="IPR050362">
    <property type="entry name" value="Cation-dep_OMT"/>
</dbReference>
<protein>
    <submittedName>
        <fullName evidence="4">Methyltransferase</fullName>
    </submittedName>
</protein>
<gene>
    <name evidence="4" type="ORF">C1I60_15080</name>
</gene>
<dbReference type="GO" id="GO:0032259">
    <property type="term" value="P:methylation"/>
    <property type="evidence" value="ECO:0007669"/>
    <property type="project" value="UniProtKB-KW"/>
</dbReference>
<organism evidence="4 5">
    <name type="scientific">Paenibacillus terrae</name>
    <dbReference type="NCBI Taxonomy" id="159743"/>
    <lineage>
        <taxon>Bacteria</taxon>
        <taxon>Bacillati</taxon>
        <taxon>Bacillota</taxon>
        <taxon>Bacilli</taxon>
        <taxon>Bacillales</taxon>
        <taxon>Paenibacillaceae</taxon>
        <taxon>Paenibacillus</taxon>
    </lineage>
</organism>
<proteinExistence type="predicted"/>
<dbReference type="PROSITE" id="PS51682">
    <property type="entry name" value="SAM_OMT_I"/>
    <property type="match status" value="1"/>
</dbReference>
<dbReference type="SUPFAM" id="SSF53335">
    <property type="entry name" value="S-adenosyl-L-methionine-dependent methyltransferases"/>
    <property type="match status" value="1"/>
</dbReference>
<dbReference type="Pfam" id="PF01596">
    <property type="entry name" value="Methyltransf_3"/>
    <property type="match status" value="1"/>
</dbReference>
<dbReference type="InterPro" id="IPR029063">
    <property type="entry name" value="SAM-dependent_MTases_sf"/>
</dbReference>
<evidence type="ECO:0000256" key="3">
    <source>
        <dbReference type="ARBA" id="ARBA00022691"/>
    </source>
</evidence>
<dbReference type="PANTHER" id="PTHR10509">
    <property type="entry name" value="O-METHYLTRANSFERASE-RELATED"/>
    <property type="match status" value="1"/>
</dbReference>
<keyword evidence="1 4" id="KW-0489">Methyltransferase</keyword>
<evidence type="ECO:0000313" key="5">
    <source>
        <dbReference type="Proteomes" id="UP000308114"/>
    </source>
</evidence>
<dbReference type="Gene3D" id="3.40.50.150">
    <property type="entry name" value="Vaccinia Virus protein VP39"/>
    <property type="match status" value="1"/>
</dbReference>
<keyword evidence="3" id="KW-0949">S-adenosyl-L-methionine</keyword>
<evidence type="ECO:0000256" key="2">
    <source>
        <dbReference type="ARBA" id="ARBA00022679"/>
    </source>
</evidence>
<name>A0A4U2PTN2_9BACL</name>
<comment type="caution">
    <text evidence="4">The sequence shown here is derived from an EMBL/GenBank/DDBJ whole genome shotgun (WGS) entry which is preliminary data.</text>
</comment>
<dbReference type="EMBL" id="PNXQ01000014">
    <property type="protein sequence ID" value="TKH42863.1"/>
    <property type="molecule type" value="Genomic_DNA"/>
</dbReference>
<dbReference type="AlphaFoldDB" id="A0A4U2PTN2"/>